<gene>
    <name evidence="2" type="ORF">RM423_03470</name>
</gene>
<dbReference type="Proteomes" id="UP001183176">
    <property type="component" value="Unassembled WGS sequence"/>
</dbReference>
<proteinExistence type="inferred from homology"/>
<dbReference type="Gene3D" id="3.30.450.150">
    <property type="entry name" value="Haem-degrading domain"/>
    <property type="match status" value="1"/>
</dbReference>
<keyword evidence="3" id="KW-1185">Reference proteome</keyword>
<dbReference type="InterPro" id="IPR010371">
    <property type="entry name" value="YBR137W-like"/>
</dbReference>
<dbReference type="Pfam" id="PF03928">
    <property type="entry name" value="HbpS-like"/>
    <property type="match status" value="1"/>
</dbReference>
<sequence length="167" mass="18366">MTDSGQQLASLITELEQHELELCFDRFTNEDAWRLGVSLVELGRSRELPITIDIRRYGQQLFHAALSGTTPENDSWIERKVRVVERFSASSYLVGRRLTAKGDALDQAYGVDPALFAAHGGSFPVRVRNVGVVGSVTVSGLAQADDHALVVEALRAFLATEPTSPRR</sequence>
<dbReference type="RefSeq" id="WP_311421598.1">
    <property type="nucleotide sequence ID" value="NZ_JAVREH010000003.1"/>
</dbReference>
<accession>A0ABU2J621</accession>
<organism evidence="2 3">
    <name type="scientific">Jatrophihabitans lederbergiae</name>
    <dbReference type="NCBI Taxonomy" id="3075547"/>
    <lineage>
        <taxon>Bacteria</taxon>
        <taxon>Bacillati</taxon>
        <taxon>Actinomycetota</taxon>
        <taxon>Actinomycetes</taxon>
        <taxon>Jatrophihabitantales</taxon>
        <taxon>Jatrophihabitantaceae</taxon>
        <taxon>Jatrophihabitans</taxon>
    </lineage>
</organism>
<comment type="caution">
    <text evidence="2">The sequence shown here is derived from an EMBL/GenBank/DDBJ whole genome shotgun (WGS) entry which is preliminary data.</text>
</comment>
<dbReference type="EMBL" id="JAVREH010000003">
    <property type="protein sequence ID" value="MDT0260447.1"/>
    <property type="molecule type" value="Genomic_DNA"/>
</dbReference>
<dbReference type="HAMAP" id="MF_00761">
    <property type="entry name" value="UPF0303"/>
    <property type="match status" value="1"/>
</dbReference>
<reference evidence="3" key="1">
    <citation type="submission" date="2023-07" db="EMBL/GenBank/DDBJ databases">
        <title>30 novel species of actinomycetes from the DSMZ collection.</title>
        <authorList>
            <person name="Nouioui I."/>
        </authorList>
    </citation>
    <scope>NUCLEOTIDE SEQUENCE [LARGE SCALE GENOMIC DNA]</scope>
    <source>
        <strain evidence="3">DSM 44399</strain>
    </source>
</reference>
<evidence type="ECO:0000256" key="1">
    <source>
        <dbReference type="HAMAP-Rule" id="MF_00761"/>
    </source>
</evidence>
<evidence type="ECO:0000313" key="2">
    <source>
        <dbReference type="EMBL" id="MDT0260447.1"/>
    </source>
</evidence>
<name>A0ABU2J621_9ACTN</name>
<comment type="similarity">
    <text evidence="1">Belongs to the UPF0303 family.</text>
</comment>
<protein>
    <recommendedName>
        <fullName evidence="1">UPF0303 protein RM423_03470</fullName>
    </recommendedName>
</protein>
<dbReference type="SUPFAM" id="SSF143744">
    <property type="entry name" value="GlcG-like"/>
    <property type="match status" value="1"/>
</dbReference>
<dbReference type="InterPro" id="IPR005624">
    <property type="entry name" value="PduO/GlcC-like"/>
</dbReference>
<dbReference type="NCBIfam" id="NF002696">
    <property type="entry name" value="PRK02487.1-5"/>
    <property type="match status" value="1"/>
</dbReference>
<evidence type="ECO:0000313" key="3">
    <source>
        <dbReference type="Proteomes" id="UP001183176"/>
    </source>
</evidence>
<dbReference type="PANTHER" id="PTHR28255">
    <property type="match status" value="1"/>
</dbReference>
<dbReference type="PIRSF" id="PIRSF008757">
    <property type="entry name" value="UCP008757"/>
    <property type="match status" value="1"/>
</dbReference>
<dbReference type="InterPro" id="IPR038084">
    <property type="entry name" value="PduO/GlcC-like_sf"/>
</dbReference>
<dbReference type="PANTHER" id="PTHR28255:SF1">
    <property type="entry name" value="UPF0303 PROTEIN YBR137W"/>
    <property type="match status" value="1"/>
</dbReference>